<feature type="domain" description="RING-CH-type" evidence="11">
    <location>
        <begin position="175"/>
        <end position="237"/>
    </location>
</feature>
<dbReference type="Pfam" id="PF12906">
    <property type="entry name" value="RINGv"/>
    <property type="match status" value="1"/>
</dbReference>
<keyword evidence="13" id="KW-1185">Reference proteome</keyword>
<dbReference type="OMA" id="RICHDSD"/>
<dbReference type="GO" id="GO:0004842">
    <property type="term" value="F:ubiquitin-protein transferase activity"/>
    <property type="evidence" value="ECO:0007669"/>
    <property type="project" value="TreeGrafter"/>
</dbReference>
<dbReference type="SMART" id="SM00744">
    <property type="entry name" value="RINGv"/>
    <property type="match status" value="1"/>
</dbReference>
<name>W6UB07_ECHGR</name>
<evidence type="ECO:0000256" key="2">
    <source>
        <dbReference type="ARBA" id="ARBA00022679"/>
    </source>
</evidence>
<gene>
    <name evidence="12" type="ORF">EGR_06910</name>
</gene>
<evidence type="ECO:0000256" key="7">
    <source>
        <dbReference type="ARBA" id="ARBA00022833"/>
    </source>
</evidence>
<dbReference type="SUPFAM" id="SSF57850">
    <property type="entry name" value="RING/U-box"/>
    <property type="match status" value="1"/>
</dbReference>
<dbReference type="GO" id="GO:0008270">
    <property type="term" value="F:zinc ion binding"/>
    <property type="evidence" value="ECO:0007669"/>
    <property type="project" value="UniProtKB-KW"/>
</dbReference>
<evidence type="ECO:0000256" key="10">
    <source>
        <dbReference type="SAM" id="MobiDB-lite"/>
    </source>
</evidence>
<dbReference type="GeneID" id="36342625"/>
<evidence type="ECO:0000313" key="13">
    <source>
        <dbReference type="Proteomes" id="UP000019149"/>
    </source>
</evidence>
<sequence>MAVTPPPPANTHLTSPNSSHFAKIAKVKSHNWANDIVKRRESVEENTYSIRNHWFSVASAGCERVSGRAMSQRRDQEVMPGIFGDLANLENTARNDGGAGNSGKSDEEDPYRRPLSGQKEGAGVPYNTSPLYNAVPFSPNTKSSPSNSSTTSTMPRDQSWHEGENLQEFRSVPIISSPDIPLCRICHDSDSRSCGQLIAPCLCDGSLKYVHRMCLQRWLDISQLKKCELCHYEFKMSKRAMLMRKRDLRDISVEELGMALAFEPTVLLLAALRDIILGDCHAYKLEFRVLKVFISTVSALSSHQSLYVATSTSPHLALKVCP</sequence>
<dbReference type="InterPro" id="IPR013083">
    <property type="entry name" value="Znf_RING/FYVE/PHD"/>
</dbReference>
<evidence type="ECO:0000256" key="9">
    <source>
        <dbReference type="ARBA" id="ARBA00023136"/>
    </source>
</evidence>
<evidence type="ECO:0000256" key="4">
    <source>
        <dbReference type="ARBA" id="ARBA00022723"/>
    </source>
</evidence>
<dbReference type="PROSITE" id="PS51292">
    <property type="entry name" value="ZF_RING_CH"/>
    <property type="match status" value="1"/>
</dbReference>
<dbReference type="GO" id="GO:0016567">
    <property type="term" value="P:protein ubiquitination"/>
    <property type="evidence" value="ECO:0007669"/>
    <property type="project" value="TreeGrafter"/>
</dbReference>
<evidence type="ECO:0000256" key="3">
    <source>
        <dbReference type="ARBA" id="ARBA00022692"/>
    </source>
</evidence>
<dbReference type="PANTHER" id="PTHR46065:SF3">
    <property type="entry name" value="FI20425P1"/>
    <property type="match status" value="1"/>
</dbReference>
<evidence type="ECO:0000259" key="11">
    <source>
        <dbReference type="PROSITE" id="PS51292"/>
    </source>
</evidence>
<accession>W6UB07</accession>
<dbReference type="OrthoDB" id="264354at2759"/>
<keyword evidence="2" id="KW-0808">Transferase</keyword>
<dbReference type="CDD" id="cd16495">
    <property type="entry name" value="RING_CH-C4HC3_MARCH"/>
    <property type="match status" value="1"/>
</dbReference>
<keyword evidence="3" id="KW-0812">Transmembrane</keyword>
<evidence type="ECO:0000313" key="12">
    <source>
        <dbReference type="EMBL" id="EUB58275.1"/>
    </source>
</evidence>
<dbReference type="CTD" id="36342625"/>
<keyword evidence="6" id="KW-0833">Ubl conjugation pathway</keyword>
<dbReference type="STRING" id="6210.W6UB07"/>
<organism evidence="12 13">
    <name type="scientific">Echinococcus granulosus</name>
    <name type="common">Hydatid tapeworm</name>
    <dbReference type="NCBI Taxonomy" id="6210"/>
    <lineage>
        <taxon>Eukaryota</taxon>
        <taxon>Metazoa</taxon>
        <taxon>Spiralia</taxon>
        <taxon>Lophotrochozoa</taxon>
        <taxon>Platyhelminthes</taxon>
        <taxon>Cestoda</taxon>
        <taxon>Eucestoda</taxon>
        <taxon>Cyclophyllidea</taxon>
        <taxon>Taeniidae</taxon>
        <taxon>Echinococcus</taxon>
        <taxon>Echinococcus granulosus group</taxon>
    </lineage>
</organism>
<dbReference type="PANTHER" id="PTHR46065">
    <property type="entry name" value="E3 UBIQUITIN-PROTEIN LIGASE MARCH 2/3 FAMILY MEMBER"/>
    <property type="match status" value="1"/>
</dbReference>
<evidence type="ECO:0000256" key="5">
    <source>
        <dbReference type="ARBA" id="ARBA00022771"/>
    </source>
</evidence>
<evidence type="ECO:0000256" key="1">
    <source>
        <dbReference type="ARBA" id="ARBA00004141"/>
    </source>
</evidence>
<proteinExistence type="predicted"/>
<dbReference type="RefSeq" id="XP_024349471.1">
    <property type="nucleotide sequence ID" value="XM_024496159.1"/>
</dbReference>
<dbReference type="AlphaFoldDB" id="W6UB07"/>
<dbReference type="GO" id="GO:0016020">
    <property type="term" value="C:membrane"/>
    <property type="evidence" value="ECO:0007669"/>
    <property type="project" value="UniProtKB-SubCell"/>
</dbReference>
<reference evidence="12 13" key="1">
    <citation type="journal article" date="2013" name="Nat. Genet.">
        <title>The genome of the hydatid tapeworm Echinococcus granulosus.</title>
        <authorList>
            <person name="Zheng H."/>
            <person name="Zhang W."/>
            <person name="Zhang L."/>
            <person name="Zhang Z."/>
            <person name="Li J."/>
            <person name="Lu G."/>
            <person name="Zhu Y."/>
            <person name="Wang Y."/>
            <person name="Huang Y."/>
            <person name="Liu J."/>
            <person name="Kang H."/>
            <person name="Chen J."/>
            <person name="Wang L."/>
            <person name="Chen A."/>
            <person name="Yu S."/>
            <person name="Gao Z."/>
            <person name="Jin L."/>
            <person name="Gu W."/>
            <person name="Wang Z."/>
            <person name="Zhao L."/>
            <person name="Shi B."/>
            <person name="Wen H."/>
            <person name="Lin R."/>
            <person name="Jones M.K."/>
            <person name="Brejova B."/>
            <person name="Vinar T."/>
            <person name="Zhao G."/>
            <person name="McManus D.P."/>
            <person name="Chen Z."/>
            <person name="Zhou Y."/>
            <person name="Wang S."/>
        </authorList>
    </citation>
    <scope>NUCLEOTIDE SEQUENCE [LARGE SCALE GENOMIC DNA]</scope>
</reference>
<dbReference type="EMBL" id="APAU02000065">
    <property type="protein sequence ID" value="EUB58275.1"/>
    <property type="molecule type" value="Genomic_DNA"/>
</dbReference>
<evidence type="ECO:0000256" key="6">
    <source>
        <dbReference type="ARBA" id="ARBA00022786"/>
    </source>
</evidence>
<evidence type="ECO:0000256" key="8">
    <source>
        <dbReference type="ARBA" id="ARBA00022989"/>
    </source>
</evidence>
<keyword evidence="8" id="KW-1133">Transmembrane helix</keyword>
<keyword evidence="9" id="KW-0472">Membrane</keyword>
<feature type="region of interest" description="Disordered" evidence="10">
    <location>
        <begin position="89"/>
        <end position="161"/>
    </location>
</feature>
<dbReference type="Proteomes" id="UP000019149">
    <property type="component" value="Unassembled WGS sequence"/>
</dbReference>
<comment type="caution">
    <text evidence="12">The sequence shown here is derived from an EMBL/GenBank/DDBJ whole genome shotgun (WGS) entry which is preliminary data.</text>
</comment>
<keyword evidence="5" id="KW-0863">Zinc-finger</keyword>
<dbReference type="KEGG" id="egl:EGR_06910"/>
<keyword evidence="7" id="KW-0862">Zinc</keyword>
<comment type="subcellular location">
    <subcellularLocation>
        <location evidence="1">Membrane</location>
        <topology evidence="1">Multi-pass membrane protein</topology>
    </subcellularLocation>
</comment>
<dbReference type="Gene3D" id="3.30.40.10">
    <property type="entry name" value="Zinc/RING finger domain, C3HC4 (zinc finger)"/>
    <property type="match status" value="1"/>
</dbReference>
<dbReference type="InterPro" id="IPR011016">
    <property type="entry name" value="Znf_RING-CH"/>
</dbReference>
<protein>
    <submittedName>
        <fullName evidence="12">E3 ubiquitin-protein ligase 1-Mar</fullName>
    </submittedName>
</protein>
<keyword evidence="4" id="KW-0479">Metal-binding</keyword>
<feature type="compositionally biased region" description="Low complexity" evidence="10">
    <location>
        <begin position="138"/>
        <end position="153"/>
    </location>
</feature>